<sequence>MRPGQCGTDPRAQLLPGDQVEVDRFEAYLKERTVKPKVVCICGSMRFAALMQEHAAAESLSGRIVVMPHVSMAIWGARLANPDESMRELGQLHRAKIRMASEMLVVGDYVGDSTRAEITYARWLGLPVRFTHPDVDPGTEADR</sequence>
<evidence type="ECO:0000313" key="1">
    <source>
        <dbReference type="EMBL" id="MFC1418546.1"/>
    </source>
</evidence>
<dbReference type="EMBL" id="JBHFAB010000013">
    <property type="protein sequence ID" value="MFC1418546.1"/>
    <property type="molecule type" value="Genomic_DNA"/>
</dbReference>
<protein>
    <submittedName>
        <fullName evidence="1">Uncharacterized protein</fullName>
    </submittedName>
</protein>
<comment type="caution">
    <text evidence="1">The sequence shown here is derived from an EMBL/GenBank/DDBJ whole genome shotgun (WGS) entry which is preliminary data.</text>
</comment>
<organism evidence="1 2">
    <name type="scientific">Streptacidiphilus cavernicola</name>
    <dbReference type="NCBI Taxonomy" id="3342716"/>
    <lineage>
        <taxon>Bacteria</taxon>
        <taxon>Bacillati</taxon>
        <taxon>Actinomycetota</taxon>
        <taxon>Actinomycetes</taxon>
        <taxon>Kitasatosporales</taxon>
        <taxon>Streptomycetaceae</taxon>
        <taxon>Streptacidiphilus</taxon>
    </lineage>
</organism>
<gene>
    <name evidence="1" type="ORF">ACEZDE_18170</name>
</gene>
<proteinExistence type="predicted"/>
<evidence type="ECO:0000313" key="2">
    <source>
        <dbReference type="Proteomes" id="UP001592531"/>
    </source>
</evidence>
<dbReference type="RefSeq" id="WP_380537342.1">
    <property type="nucleotide sequence ID" value="NZ_JBHFAB010000013.1"/>
</dbReference>
<accession>A0ABV6VXS5</accession>
<name>A0ABV6VXS5_9ACTN</name>
<keyword evidence="2" id="KW-1185">Reference proteome</keyword>
<reference evidence="1 2" key="1">
    <citation type="submission" date="2024-09" db="EMBL/GenBank/DDBJ databases">
        <authorList>
            <person name="Lee S.D."/>
        </authorList>
    </citation>
    <scope>NUCLEOTIDE SEQUENCE [LARGE SCALE GENOMIC DNA]</scope>
    <source>
        <strain evidence="1 2">N8-3</strain>
    </source>
</reference>
<dbReference type="Proteomes" id="UP001592531">
    <property type="component" value="Unassembled WGS sequence"/>
</dbReference>